<keyword evidence="2" id="KW-1185">Reference proteome</keyword>
<organism evidence="1 2">
    <name type="scientific">Chryseobacterium edaphi</name>
    <dbReference type="NCBI Taxonomy" id="2976532"/>
    <lineage>
        <taxon>Bacteria</taxon>
        <taxon>Pseudomonadati</taxon>
        <taxon>Bacteroidota</taxon>
        <taxon>Flavobacteriia</taxon>
        <taxon>Flavobacteriales</taxon>
        <taxon>Weeksellaceae</taxon>
        <taxon>Chryseobacterium group</taxon>
        <taxon>Chryseobacterium</taxon>
    </lineage>
</organism>
<proteinExistence type="predicted"/>
<dbReference type="Proteomes" id="UP001208649">
    <property type="component" value="Unassembled WGS sequence"/>
</dbReference>
<protein>
    <submittedName>
        <fullName evidence="1">Glutathione synthase</fullName>
    </submittedName>
</protein>
<evidence type="ECO:0000313" key="1">
    <source>
        <dbReference type="EMBL" id="MCU7619312.1"/>
    </source>
</evidence>
<dbReference type="RefSeq" id="WP_263004864.1">
    <property type="nucleotide sequence ID" value="NZ_JAOTEM010000008.1"/>
</dbReference>
<name>A0ABT2WAT6_9FLAO</name>
<sequence length="74" mass="8486">MAHIEFKKEDFVKTDDGNYQLEYSKSEIGEGSNLIIEEKSTDGTYSVIQIPIKRHNESIFIVVDQPIEGRLILD</sequence>
<accession>A0ABT2WAT6</accession>
<dbReference type="EMBL" id="JAOTEM010000008">
    <property type="protein sequence ID" value="MCU7619312.1"/>
    <property type="molecule type" value="Genomic_DNA"/>
</dbReference>
<evidence type="ECO:0000313" key="2">
    <source>
        <dbReference type="Proteomes" id="UP001208649"/>
    </source>
</evidence>
<reference evidence="2" key="1">
    <citation type="submission" date="2023-07" db="EMBL/GenBank/DDBJ databases">
        <title>Chryseobacterium sp. strain PBS4-4 Genome sequencing and assembly.</title>
        <authorList>
            <person name="Jung Y."/>
        </authorList>
    </citation>
    <scope>NUCLEOTIDE SEQUENCE [LARGE SCALE GENOMIC DNA]</scope>
    <source>
        <strain evidence="2">PBS4-4</strain>
    </source>
</reference>
<comment type="caution">
    <text evidence="1">The sequence shown here is derived from an EMBL/GenBank/DDBJ whole genome shotgun (WGS) entry which is preliminary data.</text>
</comment>
<gene>
    <name evidence="1" type="ORF">NZ698_19195</name>
</gene>